<reference evidence="1" key="1">
    <citation type="journal article" date="2012" name="Nat. Biotechnol.">
        <title>Reference genome sequence of the model plant Setaria.</title>
        <authorList>
            <person name="Bennetzen J.L."/>
            <person name="Schmutz J."/>
            <person name="Wang H."/>
            <person name="Percifield R."/>
            <person name="Hawkins J."/>
            <person name="Pontaroli A.C."/>
            <person name="Estep M."/>
            <person name="Feng L."/>
            <person name="Vaughn J.N."/>
            <person name="Grimwood J."/>
            <person name="Jenkins J."/>
            <person name="Barry K."/>
            <person name="Lindquist E."/>
            <person name="Hellsten U."/>
            <person name="Deshpande S."/>
            <person name="Wang X."/>
            <person name="Wu X."/>
            <person name="Mitros T."/>
            <person name="Triplett J."/>
            <person name="Yang X."/>
            <person name="Ye C.Y."/>
            <person name="Mauro-Herrera M."/>
            <person name="Wang L."/>
            <person name="Li P."/>
            <person name="Sharma M."/>
            <person name="Sharma R."/>
            <person name="Ronald P.C."/>
            <person name="Panaud O."/>
            <person name="Kellogg E.A."/>
            <person name="Brutnell T.P."/>
            <person name="Doust A.N."/>
            <person name="Tuskan G.A."/>
            <person name="Rokhsar D."/>
            <person name="Devos K.M."/>
        </authorList>
    </citation>
    <scope>NUCLEOTIDE SEQUENCE [LARGE SCALE GENOMIC DNA]</scope>
    <source>
        <strain evidence="1">Yugu1</strain>
    </source>
</reference>
<dbReference type="OrthoDB" id="10414908at2759"/>
<accession>A0A368PNG9</accession>
<gene>
    <name evidence="1" type="ORF">SETIT_1G235800v2</name>
</gene>
<name>A0A368PNG9_SETIT</name>
<proteinExistence type="predicted"/>
<evidence type="ECO:0000313" key="1">
    <source>
        <dbReference type="EMBL" id="RCV07336.1"/>
    </source>
</evidence>
<dbReference type="AlphaFoldDB" id="A0A368PNG9"/>
<reference evidence="1" key="2">
    <citation type="submission" date="2015-07" db="EMBL/GenBank/DDBJ databases">
        <authorList>
            <person name="Noorani M."/>
        </authorList>
    </citation>
    <scope>NUCLEOTIDE SEQUENCE</scope>
    <source>
        <strain evidence="1">Yugu1</strain>
    </source>
</reference>
<sequence>MAPPPFHLFKGWNGDSEIPLEGVHCPGPQPLNLTFVEMPFFGVPDGLVRLGQKPASQKSAMVSSYRSLPLYLVRAEDFSRSLAFWRQCFFCLFWNILL</sequence>
<dbReference type="EMBL" id="CM003528">
    <property type="protein sequence ID" value="RCV07336.1"/>
    <property type="molecule type" value="Genomic_DNA"/>
</dbReference>
<protein>
    <submittedName>
        <fullName evidence="1">Uncharacterized protein</fullName>
    </submittedName>
</protein>
<organism evidence="1">
    <name type="scientific">Setaria italica</name>
    <name type="common">Foxtail millet</name>
    <name type="synonym">Panicum italicum</name>
    <dbReference type="NCBI Taxonomy" id="4555"/>
    <lineage>
        <taxon>Eukaryota</taxon>
        <taxon>Viridiplantae</taxon>
        <taxon>Streptophyta</taxon>
        <taxon>Embryophyta</taxon>
        <taxon>Tracheophyta</taxon>
        <taxon>Spermatophyta</taxon>
        <taxon>Magnoliopsida</taxon>
        <taxon>Liliopsida</taxon>
        <taxon>Poales</taxon>
        <taxon>Poaceae</taxon>
        <taxon>PACMAD clade</taxon>
        <taxon>Panicoideae</taxon>
        <taxon>Panicodae</taxon>
        <taxon>Paniceae</taxon>
        <taxon>Cenchrinae</taxon>
        <taxon>Setaria</taxon>
    </lineage>
</organism>